<dbReference type="SUPFAM" id="SSF46689">
    <property type="entry name" value="Homeodomain-like"/>
    <property type="match status" value="1"/>
</dbReference>
<evidence type="ECO:0000256" key="2">
    <source>
        <dbReference type="PROSITE-ProRule" id="PRU00335"/>
    </source>
</evidence>
<dbReference type="AlphaFoldDB" id="D2XBJ4"/>
<dbReference type="InterPro" id="IPR036271">
    <property type="entry name" value="Tet_transcr_reg_TetR-rel_C_sf"/>
</dbReference>
<feature type="non-terminal residue" evidence="4">
    <location>
        <position position="209"/>
    </location>
</feature>
<dbReference type="PANTHER" id="PTHR43479:SF11">
    <property type="entry name" value="ACREF_ENVCD OPERON REPRESSOR-RELATED"/>
    <property type="match status" value="1"/>
</dbReference>
<feature type="DNA-binding region" description="H-T-H motif" evidence="2">
    <location>
        <begin position="39"/>
        <end position="58"/>
    </location>
</feature>
<proteinExistence type="predicted"/>
<dbReference type="PROSITE" id="PS50977">
    <property type="entry name" value="HTH_TETR_2"/>
    <property type="match status" value="1"/>
</dbReference>
<evidence type="ECO:0000256" key="1">
    <source>
        <dbReference type="ARBA" id="ARBA00023125"/>
    </source>
</evidence>
<dbReference type="InterPro" id="IPR009057">
    <property type="entry name" value="Homeodomain-like_sf"/>
</dbReference>
<protein>
    <submittedName>
        <fullName evidence="4">Putative transcriptional regulator</fullName>
    </submittedName>
</protein>
<feature type="domain" description="HTH tetR-type" evidence="3">
    <location>
        <begin position="16"/>
        <end position="76"/>
    </location>
</feature>
<dbReference type="GO" id="GO:0003677">
    <property type="term" value="F:DNA binding"/>
    <property type="evidence" value="ECO:0007669"/>
    <property type="project" value="UniProtKB-UniRule"/>
</dbReference>
<dbReference type="InterPro" id="IPR050624">
    <property type="entry name" value="HTH-type_Tx_Regulator"/>
</dbReference>
<keyword evidence="1 2" id="KW-0238">DNA-binding</keyword>
<dbReference type="PRINTS" id="PR00455">
    <property type="entry name" value="HTHTETR"/>
</dbReference>
<dbReference type="InterPro" id="IPR041490">
    <property type="entry name" value="KstR2_TetR_C"/>
</dbReference>
<name>D2XBJ4_9BACT</name>
<dbReference type="Pfam" id="PF17932">
    <property type="entry name" value="TetR_C_24"/>
    <property type="match status" value="1"/>
</dbReference>
<dbReference type="EMBL" id="GU080116">
    <property type="protein sequence ID" value="ADB04313.1"/>
    <property type="molecule type" value="Genomic_DNA"/>
</dbReference>
<dbReference type="Pfam" id="PF00440">
    <property type="entry name" value="TetR_N"/>
    <property type="match status" value="1"/>
</dbReference>
<sequence>MASGCEKGEKVQVGKSDLEEKILETATELFAEHGYVKASVRDIAKLVKGSNSCLYVCFKNKDEILFRIITDVGSDLLNELNKVISKHDDPVECLQDMIFTQILFSIGAAKKMKIYLEEQYQLPPSLKEKALDQHRQLYDLYYNKICEIEKQGLLYQKIDKVVMTFGIFSNINWVYRWLNPIGRLSVEEVALQITDMLLRSVLKNSPLST</sequence>
<dbReference type="PANTHER" id="PTHR43479">
    <property type="entry name" value="ACREF/ENVCD OPERON REPRESSOR-RELATED"/>
    <property type="match status" value="1"/>
</dbReference>
<accession>D2XBJ4</accession>
<dbReference type="InterPro" id="IPR001647">
    <property type="entry name" value="HTH_TetR"/>
</dbReference>
<organism evidence="4">
    <name type="scientific">bacterium enrichment culture clone N47</name>
    <dbReference type="NCBI Taxonomy" id="700510"/>
    <lineage>
        <taxon>Bacteria</taxon>
        <taxon>environmental samples</taxon>
    </lineage>
</organism>
<dbReference type="Gene3D" id="1.10.357.10">
    <property type="entry name" value="Tetracycline Repressor, domain 2"/>
    <property type="match status" value="1"/>
</dbReference>
<dbReference type="SUPFAM" id="SSF48498">
    <property type="entry name" value="Tetracyclin repressor-like, C-terminal domain"/>
    <property type="match status" value="1"/>
</dbReference>
<reference evidence="4" key="1">
    <citation type="journal article" date="2010" name="J. Bacteriol.">
        <title>Combined genomic and proteomic approaches identify gene clusters involved in anaerobic 2-methylnaphthalene degradation in the sulfate-reducing enrichment culture N47.</title>
        <authorList>
            <person name="Selesi D."/>
            <person name="Jehmlich N."/>
            <person name="von Bergen M."/>
            <person name="Schmidt F."/>
            <person name="Rattei T."/>
            <person name="Tischler P."/>
            <person name="Lueders T."/>
            <person name="Meckenstock R.U."/>
        </authorList>
    </citation>
    <scope>NUCLEOTIDE SEQUENCE</scope>
</reference>
<evidence type="ECO:0000259" key="3">
    <source>
        <dbReference type="PROSITE" id="PS50977"/>
    </source>
</evidence>
<dbReference type="Gene3D" id="1.10.10.60">
    <property type="entry name" value="Homeodomain-like"/>
    <property type="match status" value="1"/>
</dbReference>
<evidence type="ECO:0000313" key="4">
    <source>
        <dbReference type="EMBL" id="ADB04313.1"/>
    </source>
</evidence>